<comment type="caution">
    <text evidence="1">The sequence shown here is derived from an EMBL/GenBank/DDBJ whole genome shotgun (WGS) entry which is preliminary data.</text>
</comment>
<proteinExistence type="predicted"/>
<keyword evidence="2" id="KW-1185">Reference proteome</keyword>
<sequence>MLGANVAHVHDLIAANTKRLVAETIEHLQLISKQKAYANGVLISEALRKKADEFEGHFEEYLPHASIYNDKLIDLTANFHTSCDQCKETLDHGLTIIDGSSVACKRCYDD</sequence>
<name>A0AA36GEH6_9BILA</name>
<feature type="non-terminal residue" evidence="1">
    <location>
        <position position="1"/>
    </location>
</feature>
<dbReference type="AlphaFoldDB" id="A0AA36GEH6"/>
<organism evidence="1 2">
    <name type="scientific">Mesorhabditis spiculigera</name>
    <dbReference type="NCBI Taxonomy" id="96644"/>
    <lineage>
        <taxon>Eukaryota</taxon>
        <taxon>Metazoa</taxon>
        <taxon>Ecdysozoa</taxon>
        <taxon>Nematoda</taxon>
        <taxon>Chromadorea</taxon>
        <taxon>Rhabditida</taxon>
        <taxon>Rhabditina</taxon>
        <taxon>Rhabditomorpha</taxon>
        <taxon>Rhabditoidea</taxon>
        <taxon>Rhabditidae</taxon>
        <taxon>Mesorhabditinae</taxon>
        <taxon>Mesorhabditis</taxon>
    </lineage>
</organism>
<evidence type="ECO:0000313" key="2">
    <source>
        <dbReference type="Proteomes" id="UP001177023"/>
    </source>
</evidence>
<evidence type="ECO:0000313" key="1">
    <source>
        <dbReference type="EMBL" id="CAJ0588008.1"/>
    </source>
</evidence>
<reference evidence="1" key="1">
    <citation type="submission" date="2023-06" db="EMBL/GenBank/DDBJ databases">
        <authorList>
            <person name="Delattre M."/>
        </authorList>
    </citation>
    <scope>NUCLEOTIDE SEQUENCE</scope>
    <source>
        <strain evidence="1">AF72</strain>
    </source>
</reference>
<accession>A0AA36GEH6</accession>
<protein>
    <submittedName>
        <fullName evidence="1">Uncharacterized protein</fullName>
    </submittedName>
</protein>
<dbReference type="EMBL" id="CATQJA010002799">
    <property type="protein sequence ID" value="CAJ0588008.1"/>
    <property type="molecule type" value="Genomic_DNA"/>
</dbReference>
<dbReference type="Proteomes" id="UP001177023">
    <property type="component" value="Unassembled WGS sequence"/>
</dbReference>
<gene>
    <name evidence="1" type="ORF">MSPICULIGERA_LOCUS25961</name>
</gene>